<accession>A0A9D4XA31</accession>
<feature type="region of interest" description="Disordered" evidence="1">
    <location>
        <begin position="66"/>
        <end position="93"/>
    </location>
</feature>
<dbReference type="AlphaFoldDB" id="A0A9D4XA31"/>
<organism evidence="2 3">
    <name type="scientific">Pisum sativum</name>
    <name type="common">Garden pea</name>
    <name type="synonym">Lathyrus oleraceus</name>
    <dbReference type="NCBI Taxonomy" id="3888"/>
    <lineage>
        <taxon>Eukaryota</taxon>
        <taxon>Viridiplantae</taxon>
        <taxon>Streptophyta</taxon>
        <taxon>Embryophyta</taxon>
        <taxon>Tracheophyta</taxon>
        <taxon>Spermatophyta</taxon>
        <taxon>Magnoliopsida</taxon>
        <taxon>eudicotyledons</taxon>
        <taxon>Gunneridae</taxon>
        <taxon>Pentapetalae</taxon>
        <taxon>rosids</taxon>
        <taxon>fabids</taxon>
        <taxon>Fabales</taxon>
        <taxon>Fabaceae</taxon>
        <taxon>Papilionoideae</taxon>
        <taxon>50 kb inversion clade</taxon>
        <taxon>NPAAA clade</taxon>
        <taxon>Hologalegina</taxon>
        <taxon>IRL clade</taxon>
        <taxon>Fabeae</taxon>
        <taxon>Lathyrus</taxon>
    </lineage>
</organism>
<evidence type="ECO:0000313" key="2">
    <source>
        <dbReference type="EMBL" id="KAI5416329.1"/>
    </source>
</evidence>
<sequence length="128" mass="14671">MEKTKSIDRADMVLGILLDSMTTKSVNQVVIDDQAKDGLKKDNKQKVVSSILPLLSQEQCWLPYQRPAQSNQKLKQKKISQKNNDQERRRPRYDPIPMSYAYLLPILVNAGEIVPKQIEPAKFPYSLS</sequence>
<dbReference type="EMBL" id="JAMSHJ010000004">
    <property type="protein sequence ID" value="KAI5416329.1"/>
    <property type="molecule type" value="Genomic_DNA"/>
</dbReference>
<keyword evidence="3" id="KW-1185">Reference proteome</keyword>
<evidence type="ECO:0000256" key="1">
    <source>
        <dbReference type="SAM" id="MobiDB-lite"/>
    </source>
</evidence>
<dbReference type="Proteomes" id="UP001058974">
    <property type="component" value="Chromosome 4"/>
</dbReference>
<protein>
    <submittedName>
        <fullName evidence="2">Uncharacterized protein</fullName>
    </submittedName>
</protein>
<proteinExistence type="predicted"/>
<dbReference type="Gramene" id="Psat04G0140300-T1">
    <property type="protein sequence ID" value="KAI5416329.1"/>
    <property type="gene ID" value="KIW84_041403"/>
</dbReference>
<comment type="caution">
    <text evidence="2">The sequence shown here is derived from an EMBL/GenBank/DDBJ whole genome shotgun (WGS) entry which is preliminary data.</text>
</comment>
<name>A0A9D4XA31_PEA</name>
<gene>
    <name evidence="2" type="ORF">KIW84_041403</name>
</gene>
<reference evidence="2 3" key="1">
    <citation type="journal article" date="2022" name="Nat. Genet.">
        <title>Improved pea reference genome and pan-genome highlight genomic features and evolutionary characteristics.</title>
        <authorList>
            <person name="Yang T."/>
            <person name="Liu R."/>
            <person name="Luo Y."/>
            <person name="Hu S."/>
            <person name="Wang D."/>
            <person name="Wang C."/>
            <person name="Pandey M.K."/>
            <person name="Ge S."/>
            <person name="Xu Q."/>
            <person name="Li N."/>
            <person name="Li G."/>
            <person name="Huang Y."/>
            <person name="Saxena R.K."/>
            <person name="Ji Y."/>
            <person name="Li M."/>
            <person name="Yan X."/>
            <person name="He Y."/>
            <person name="Liu Y."/>
            <person name="Wang X."/>
            <person name="Xiang C."/>
            <person name="Varshney R.K."/>
            <person name="Ding H."/>
            <person name="Gao S."/>
            <person name="Zong X."/>
        </authorList>
    </citation>
    <scope>NUCLEOTIDE SEQUENCE [LARGE SCALE GENOMIC DNA]</scope>
    <source>
        <strain evidence="2 3">cv. Zhongwan 6</strain>
    </source>
</reference>
<evidence type="ECO:0000313" key="3">
    <source>
        <dbReference type="Proteomes" id="UP001058974"/>
    </source>
</evidence>